<dbReference type="InterPro" id="IPR010290">
    <property type="entry name" value="TM_effector"/>
</dbReference>
<sequence length="404" mass="42582">MNPFAPLVRHRNFRIFWSGQTLSLVGTWMQVMAEGWLALELTNNAFLVGVVASAASLPVLLLSFIAGVVIDRVNRLRVVQAMQALMLCQATALWVLTLTGHLTIGWLIGLAFANGVFSAFEIPSRQSLVVELVGREDLGSAIALNSSGFNLARVVGPALGAAVIAALGIAWCFAVNAASYLAVLVGLFMVRLPERERAAPKGSPLAGLQEGFAYIWHTPDVRALMTMVLVFSVFGVPYLTLMPVVARDLLGLGASGYGVLLAAVGVGGFAGALFIAGAGTRLPRTRTLVAASALYAILLAVFSFVRWVPAARALLLAIGFAMICNGALANGLLQSRVPDVLRGRLMAAYSFAVVGMAQVAGSLMAGAVARAAGAAWAIRGGSAVMLGYGLWEYAHRARRWSIDQ</sequence>
<evidence type="ECO:0000259" key="8">
    <source>
        <dbReference type="PROSITE" id="PS50850"/>
    </source>
</evidence>
<evidence type="ECO:0000256" key="7">
    <source>
        <dbReference type="SAM" id="Phobius"/>
    </source>
</evidence>
<feature type="transmembrane region" description="Helical" evidence="7">
    <location>
        <begin position="159"/>
        <end position="190"/>
    </location>
</feature>
<evidence type="ECO:0000256" key="1">
    <source>
        <dbReference type="ARBA" id="ARBA00004651"/>
    </source>
</evidence>
<proteinExistence type="predicted"/>
<keyword evidence="2" id="KW-0813">Transport</keyword>
<dbReference type="EMBL" id="CP007128">
    <property type="protein sequence ID" value="AHG90051.1"/>
    <property type="molecule type" value="Genomic_DNA"/>
</dbReference>
<feature type="transmembrane region" description="Helical" evidence="7">
    <location>
        <begin position="91"/>
        <end position="113"/>
    </location>
</feature>
<dbReference type="InterPro" id="IPR022324">
    <property type="entry name" value="Bacilysin_exporter_BacE_put"/>
</dbReference>
<reference evidence="9 10" key="1">
    <citation type="journal article" date="2014" name="Genome Announc.">
        <title>Genome Sequence and Methylome of Soil Bacterium Gemmatirosa kalamazoonensis KBS708T, a Member of the Rarely Cultivated Gemmatimonadetes Phylum.</title>
        <authorList>
            <person name="Debruyn J.M."/>
            <person name="Radosevich M."/>
            <person name="Wommack K.E."/>
            <person name="Polson S.W."/>
            <person name="Hauser L.J."/>
            <person name="Fawaz M.N."/>
            <person name="Korlach J."/>
            <person name="Tsai Y.C."/>
        </authorList>
    </citation>
    <scope>NUCLEOTIDE SEQUENCE [LARGE SCALE GENOMIC DNA]</scope>
    <source>
        <strain evidence="9 10">KBS708</strain>
    </source>
</reference>
<dbReference type="eggNOG" id="COG2814">
    <property type="taxonomic scope" value="Bacteria"/>
</dbReference>
<dbReference type="SUPFAM" id="SSF103473">
    <property type="entry name" value="MFS general substrate transporter"/>
    <property type="match status" value="1"/>
</dbReference>
<feature type="transmembrane region" description="Helical" evidence="7">
    <location>
        <begin position="223"/>
        <end position="245"/>
    </location>
</feature>
<evidence type="ECO:0000256" key="3">
    <source>
        <dbReference type="ARBA" id="ARBA00022475"/>
    </source>
</evidence>
<dbReference type="STRING" id="861299.J421_2514"/>
<feature type="transmembrane region" description="Helical" evidence="7">
    <location>
        <begin position="345"/>
        <end position="368"/>
    </location>
</feature>
<comment type="subcellular location">
    <subcellularLocation>
        <location evidence="1">Cell membrane</location>
        <topology evidence="1">Multi-pass membrane protein</topology>
    </subcellularLocation>
</comment>
<dbReference type="KEGG" id="gba:J421_2514"/>
<dbReference type="InParanoid" id="W0RGZ1"/>
<keyword evidence="6 7" id="KW-0472">Membrane</keyword>
<keyword evidence="4 7" id="KW-0812">Transmembrane</keyword>
<dbReference type="AlphaFoldDB" id="W0RGZ1"/>
<dbReference type="InterPro" id="IPR020846">
    <property type="entry name" value="MFS_dom"/>
</dbReference>
<evidence type="ECO:0000256" key="4">
    <source>
        <dbReference type="ARBA" id="ARBA00022692"/>
    </source>
</evidence>
<feature type="transmembrane region" description="Helical" evidence="7">
    <location>
        <begin position="45"/>
        <end position="70"/>
    </location>
</feature>
<dbReference type="GO" id="GO:0005886">
    <property type="term" value="C:plasma membrane"/>
    <property type="evidence" value="ECO:0007669"/>
    <property type="project" value="UniProtKB-SubCell"/>
</dbReference>
<accession>W0RGZ1</accession>
<dbReference type="FunCoup" id="W0RGZ1">
    <property type="interactions" value="156"/>
</dbReference>
<dbReference type="GO" id="GO:0022857">
    <property type="term" value="F:transmembrane transporter activity"/>
    <property type="evidence" value="ECO:0007669"/>
    <property type="project" value="InterPro"/>
</dbReference>
<feature type="transmembrane region" description="Helical" evidence="7">
    <location>
        <begin position="313"/>
        <end position="333"/>
    </location>
</feature>
<feature type="transmembrane region" description="Helical" evidence="7">
    <location>
        <begin position="21"/>
        <end position="39"/>
    </location>
</feature>
<dbReference type="CDD" id="cd06173">
    <property type="entry name" value="MFS_MefA_like"/>
    <property type="match status" value="1"/>
</dbReference>
<keyword evidence="5 7" id="KW-1133">Transmembrane helix</keyword>
<name>W0RGZ1_9BACT</name>
<dbReference type="HOGENOM" id="CLU_034180_11_2_0"/>
<evidence type="ECO:0000256" key="2">
    <source>
        <dbReference type="ARBA" id="ARBA00022448"/>
    </source>
</evidence>
<dbReference type="OrthoDB" id="9775268at2"/>
<dbReference type="Pfam" id="PF05977">
    <property type="entry name" value="MFS_3"/>
    <property type="match status" value="1"/>
</dbReference>
<feature type="transmembrane region" description="Helical" evidence="7">
    <location>
        <begin position="374"/>
        <end position="391"/>
    </location>
</feature>
<evidence type="ECO:0000313" key="10">
    <source>
        <dbReference type="Proteomes" id="UP000019151"/>
    </source>
</evidence>
<dbReference type="PRINTS" id="PR01988">
    <property type="entry name" value="EXPORTERBACE"/>
</dbReference>
<feature type="transmembrane region" description="Helical" evidence="7">
    <location>
        <begin position="288"/>
        <end position="307"/>
    </location>
</feature>
<evidence type="ECO:0000256" key="6">
    <source>
        <dbReference type="ARBA" id="ARBA00023136"/>
    </source>
</evidence>
<dbReference type="Gene3D" id="1.20.1250.20">
    <property type="entry name" value="MFS general substrate transporter like domains"/>
    <property type="match status" value="1"/>
</dbReference>
<evidence type="ECO:0000313" key="9">
    <source>
        <dbReference type="EMBL" id="AHG90051.1"/>
    </source>
</evidence>
<dbReference type="PANTHER" id="PTHR23513:SF11">
    <property type="entry name" value="STAPHYLOFERRIN A TRANSPORTER"/>
    <property type="match status" value="1"/>
</dbReference>
<protein>
    <recommendedName>
        <fullName evidence="8">Major facilitator superfamily (MFS) profile domain-containing protein</fullName>
    </recommendedName>
</protein>
<dbReference type="Proteomes" id="UP000019151">
    <property type="component" value="Chromosome"/>
</dbReference>
<dbReference type="InterPro" id="IPR036259">
    <property type="entry name" value="MFS_trans_sf"/>
</dbReference>
<dbReference type="PROSITE" id="PS50850">
    <property type="entry name" value="MFS"/>
    <property type="match status" value="1"/>
</dbReference>
<dbReference type="RefSeq" id="WP_025411526.1">
    <property type="nucleotide sequence ID" value="NZ_CP007128.1"/>
</dbReference>
<feature type="domain" description="Major facilitator superfamily (MFS) profile" evidence="8">
    <location>
        <begin position="7"/>
        <end position="404"/>
    </location>
</feature>
<evidence type="ECO:0000256" key="5">
    <source>
        <dbReference type="ARBA" id="ARBA00022989"/>
    </source>
</evidence>
<keyword evidence="10" id="KW-1185">Reference proteome</keyword>
<keyword evidence="3" id="KW-1003">Cell membrane</keyword>
<feature type="transmembrane region" description="Helical" evidence="7">
    <location>
        <begin position="257"/>
        <end position="276"/>
    </location>
</feature>
<organism evidence="9 10">
    <name type="scientific">Gemmatirosa kalamazoonensis</name>
    <dbReference type="NCBI Taxonomy" id="861299"/>
    <lineage>
        <taxon>Bacteria</taxon>
        <taxon>Pseudomonadati</taxon>
        <taxon>Gemmatimonadota</taxon>
        <taxon>Gemmatimonadia</taxon>
        <taxon>Gemmatimonadales</taxon>
        <taxon>Gemmatimonadaceae</taxon>
        <taxon>Gemmatirosa</taxon>
    </lineage>
</organism>
<dbReference type="PANTHER" id="PTHR23513">
    <property type="entry name" value="INTEGRAL MEMBRANE EFFLUX PROTEIN-RELATED"/>
    <property type="match status" value="1"/>
</dbReference>
<gene>
    <name evidence="9" type="ORF">J421_2514</name>
</gene>